<evidence type="ECO:0000256" key="1">
    <source>
        <dbReference type="ARBA" id="ARBA00004324"/>
    </source>
</evidence>
<comment type="similarity">
    <text evidence="2">Belongs to the crooked-neck family.</text>
</comment>
<evidence type="ECO:0000313" key="17">
    <source>
        <dbReference type="Proteomes" id="UP001374579"/>
    </source>
</evidence>
<evidence type="ECO:0000256" key="7">
    <source>
        <dbReference type="ARBA" id="ARBA00023187"/>
    </source>
</evidence>
<dbReference type="SUPFAM" id="SSF48452">
    <property type="entry name" value="TPR-like"/>
    <property type="match status" value="2"/>
</dbReference>
<keyword evidence="3" id="KW-0597">Phosphoprotein</keyword>
<comment type="function">
    <text evidence="9">Involved in pre-mRNA splicing and cell cycle progression. Required for the spliceosome assembly and initiation of the DNA replication.</text>
</comment>
<accession>A0AAN9GD93</accession>
<evidence type="ECO:0000256" key="10">
    <source>
        <dbReference type="ARBA" id="ARBA00055662"/>
    </source>
</evidence>
<keyword evidence="6" id="KW-0677">Repeat</keyword>
<dbReference type="EMBL" id="JBAMIC010000008">
    <property type="protein sequence ID" value="KAK7103339.1"/>
    <property type="molecule type" value="Genomic_DNA"/>
</dbReference>
<dbReference type="FunFam" id="1.25.40.10:FF:000269">
    <property type="entry name" value="Crooked neck pre-mRNA-splicing factor 1"/>
    <property type="match status" value="1"/>
</dbReference>
<comment type="function">
    <text evidence="10">Involved in pre-mRNA splicing process. As a component of the minor spliceosome, involved in the splicing of U12-type introns in pre-mRNAs.</text>
</comment>
<gene>
    <name evidence="16" type="ORF">V1264_018258</name>
</gene>
<dbReference type="GO" id="GO:0000245">
    <property type="term" value="P:spliceosomal complex assembly"/>
    <property type="evidence" value="ECO:0007669"/>
    <property type="project" value="TreeGrafter"/>
</dbReference>
<dbReference type="InterPro" id="IPR045075">
    <property type="entry name" value="Syf1-like"/>
</dbReference>
<keyword evidence="5" id="KW-0747">Spliceosome</keyword>
<evidence type="ECO:0000259" key="14">
    <source>
        <dbReference type="Pfam" id="PF23231"/>
    </source>
</evidence>
<feature type="compositionally biased region" description="Acidic residues" evidence="13">
    <location>
        <begin position="682"/>
        <end position="695"/>
    </location>
</feature>
<evidence type="ECO:0000256" key="8">
    <source>
        <dbReference type="ARBA" id="ARBA00023242"/>
    </source>
</evidence>
<keyword evidence="7" id="KW-0508">mRNA splicing</keyword>
<keyword evidence="17" id="KW-1185">Reference proteome</keyword>
<dbReference type="Proteomes" id="UP001374579">
    <property type="component" value="Unassembled WGS sequence"/>
</dbReference>
<keyword evidence="4" id="KW-0507">mRNA processing</keyword>
<dbReference type="Pfam" id="PF23231">
    <property type="entry name" value="HAT_Syf1_CNRKL1_C"/>
    <property type="match status" value="1"/>
</dbReference>
<feature type="domain" description="Pre-mRNA-splicing factor Syf1-like N-terminal HAT-repeats" evidence="15">
    <location>
        <begin position="316"/>
        <end position="475"/>
    </location>
</feature>
<evidence type="ECO:0000256" key="5">
    <source>
        <dbReference type="ARBA" id="ARBA00022728"/>
    </source>
</evidence>
<dbReference type="InterPro" id="IPR055433">
    <property type="entry name" value="HAT_Syf1-like_N"/>
</dbReference>
<evidence type="ECO:0000256" key="3">
    <source>
        <dbReference type="ARBA" id="ARBA00022553"/>
    </source>
</evidence>
<dbReference type="GO" id="GO:0000974">
    <property type="term" value="C:Prp19 complex"/>
    <property type="evidence" value="ECO:0007669"/>
    <property type="project" value="TreeGrafter"/>
</dbReference>
<dbReference type="GO" id="GO:0071007">
    <property type="term" value="C:U2-type catalytic step 2 spliceosome"/>
    <property type="evidence" value="ECO:0007669"/>
    <property type="project" value="TreeGrafter"/>
</dbReference>
<dbReference type="Gene3D" id="1.25.40.10">
    <property type="entry name" value="Tetratricopeptide repeat domain"/>
    <property type="match status" value="3"/>
</dbReference>
<evidence type="ECO:0000256" key="2">
    <source>
        <dbReference type="ARBA" id="ARBA00008644"/>
    </source>
</evidence>
<sequence>MEDSIDGKTKVPKIAKVKNKMPAPVQITAEQLLREAKERELELVPPPPKQKISDPDELADYRMRKRKAFEDNIRKNRSLMTNWIKYAQWEESQKELQRARSVYERALDVDHRNITVWLKYAEMEMKNRQINHARNIWDRAVTILPRANQFWYKYTYMEEMLGNIAGCRQAFERWIEWEPEEQAWHSYINFELRYKELDRARSIYERFVLVHPEVKNWIKYAKFEEKNHYVNSARIIYERAVEFFGEDNVDEKMLLAFAKFEEGQREHERARVVYKYALDHLPKDQCQEVYKQYTIHEKKFGSRAAIEDVIVNKRRFHYEEEVKANPMNYDAWFDYLRLLEVDGNTEQIRETYERAISNVPPSKQKRHWRRYIYLWINYALYEELEAEDTDRTREVYRAALDILPHKVFTFAKLWLLFAQFEIRQRNLSAARKILGTAIGKCPKNKLFRGYIELELQLREFDRCRLLYEKFLEFNPKNCTTWMKYAELESILGDIDRARAVFGLAVNQTQLDMPEVLWKACIDFEVEQEEYDHVRALYEQLLTRTQHVKVWISYARFESATGEDDALVKARGVYRSANDKLKASNEKEERLMLLESWQQFEEDYGDDESQKDVQTMMPQKVKKRRKIQTDDGMDAGWEEYYDYIFPDEAAAQPNLKLLALAKMWKKTAPAEDTNKPADGGGRDDDDDDDDDDDSDEKMETDKDGNIDADSDSGVSDSDGEKKS</sequence>
<name>A0AAN9GD93_9CAEN</name>
<comment type="subcellular location">
    <subcellularLocation>
        <location evidence="1">Nucleus speckle</location>
    </subcellularLocation>
</comment>
<evidence type="ECO:0000256" key="6">
    <source>
        <dbReference type="ARBA" id="ARBA00022737"/>
    </source>
</evidence>
<dbReference type="GO" id="GO:0071014">
    <property type="term" value="C:post-mRNA release spliceosomal complex"/>
    <property type="evidence" value="ECO:0007669"/>
    <property type="project" value="TreeGrafter"/>
</dbReference>
<dbReference type="FunFam" id="1.25.40.10:FF:000075">
    <property type="entry name" value="Crooked neck pre-mRNA-splicing factor 1"/>
    <property type="match status" value="1"/>
</dbReference>
<dbReference type="AlphaFoldDB" id="A0AAN9GD93"/>
<evidence type="ECO:0000256" key="11">
    <source>
        <dbReference type="ARBA" id="ARBA00067469"/>
    </source>
</evidence>
<dbReference type="PANTHER" id="PTHR11246">
    <property type="entry name" value="PRE-MRNA SPLICING FACTOR"/>
    <property type="match status" value="1"/>
</dbReference>
<dbReference type="FunFam" id="1.25.40.10:FF:000117">
    <property type="entry name" value="Crooked neck pre-mRNA-splicing factor 1"/>
    <property type="match status" value="1"/>
</dbReference>
<protein>
    <recommendedName>
        <fullName evidence="11">Crooked neck-like protein 1</fullName>
    </recommendedName>
    <alternativeName>
        <fullName evidence="12">Crooked neck homolog</fullName>
    </alternativeName>
</protein>
<evidence type="ECO:0000256" key="4">
    <source>
        <dbReference type="ARBA" id="ARBA00022664"/>
    </source>
</evidence>
<evidence type="ECO:0000259" key="15">
    <source>
        <dbReference type="Pfam" id="PF23233"/>
    </source>
</evidence>
<dbReference type="InterPro" id="IPR055430">
    <property type="entry name" value="HAT_Syf1_CNRKL1_C"/>
</dbReference>
<feature type="domain" description="Pre-mRNA-splicing factor Syf1/CRNKL1-like C-terminal HAT-repeats" evidence="14">
    <location>
        <begin position="79"/>
        <end position="301"/>
    </location>
</feature>
<evidence type="ECO:0000256" key="9">
    <source>
        <dbReference type="ARBA" id="ARBA00037040"/>
    </source>
</evidence>
<dbReference type="PANTHER" id="PTHR11246:SF3">
    <property type="entry name" value="CROOKED NECK-LIKE PROTEIN 1"/>
    <property type="match status" value="1"/>
</dbReference>
<evidence type="ECO:0000256" key="12">
    <source>
        <dbReference type="ARBA" id="ARBA00075217"/>
    </source>
</evidence>
<dbReference type="SMART" id="SM00386">
    <property type="entry name" value="HAT"/>
    <property type="match status" value="13"/>
</dbReference>
<evidence type="ECO:0000313" key="16">
    <source>
        <dbReference type="EMBL" id="KAK7103339.1"/>
    </source>
</evidence>
<proteinExistence type="inferred from homology"/>
<organism evidence="16 17">
    <name type="scientific">Littorina saxatilis</name>
    <dbReference type="NCBI Taxonomy" id="31220"/>
    <lineage>
        <taxon>Eukaryota</taxon>
        <taxon>Metazoa</taxon>
        <taxon>Spiralia</taxon>
        <taxon>Lophotrochozoa</taxon>
        <taxon>Mollusca</taxon>
        <taxon>Gastropoda</taxon>
        <taxon>Caenogastropoda</taxon>
        <taxon>Littorinimorpha</taxon>
        <taxon>Littorinoidea</taxon>
        <taxon>Littorinidae</taxon>
        <taxon>Littorina</taxon>
    </lineage>
</organism>
<dbReference type="InterPro" id="IPR011990">
    <property type="entry name" value="TPR-like_helical_dom_sf"/>
</dbReference>
<keyword evidence="8" id="KW-0539">Nucleus</keyword>
<dbReference type="GO" id="GO:0016607">
    <property type="term" value="C:nuclear speck"/>
    <property type="evidence" value="ECO:0007669"/>
    <property type="project" value="UniProtKB-SubCell"/>
</dbReference>
<evidence type="ECO:0000256" key="13">
    <source>
        <dbReference type="SAM" id="MobiDB-lite"/>
    </source>
</evidence>
<dbReference type="Pfam" id="PF23233">
    <property type="entry name" value="HAT_Syf1_CNRKL1_N"/>
    <property type="match status" value="1"/>
</dbReference>
<comment type="caution">
    <text evidence="16">The sequence shown here is derived from an EMBL/GenBank/DDBJ whole genome shotgun (WGS) entry which is preliminary data.</text>
</comment>
<dbReference type="InterPro" id="IPR003107">
    <property type="entry name" value="HAT"/>
</dbReference>
<reference evidence="16 17" key="1">
    <citation type="submission" date="2024-02" db="EMBL/GenBank/DDBJ databases">
        <title>Chromosome-scale genome assembly of the rough periwinkle Littorina saxatilis.</title>
        <authorList>
            <person name="De Jode A."/>
            <person name="Faria R."/>
            <person name="Formenti G."/>
            <person name="Sims Y."/>
            <person name="Smith T.P."/>
            <person name="Tracey A."/>
            <person name="Wood J.M.D."/>
            <person name="Zagrodzka Z.B."/>
            <person name="Johannesson K."/>
            <person name="Butlin R.K."/>
            <person name="Leder E.H."/>
        </authorList>
    </citation>
    <scope>NUCLEOTIDE SEQUENCE [LARGE SCALE GENOMIC DNA]</scope>
    <source>
        <strain evidence="16">Snail1</strain>
        <tissue evidence="16">Muscle</tissue>
    </source>
</reference>
<feature type="region of interest" description="Disordered" evidence="13">
    <location>
        <begin position="666"/>
        <end position="722"/>
    </location>
</feature>
<dbReference type="GO" id="GO:0071011">
    <property type="term" value="C:precatalytic spliceosome"/>
    <property type="evidence" value="ECO:0007669"/>
    <property type="project" value="TreeGrafter"/>
</dbReference>